<dbReference type="InterPro" id="IPR023997">
    <property type="entry name" value="TonB-dep_OMP_SusC/RagA_CS"/>
</dbReference>
<evidence type="ECO:0000256" key="4">
    <source>
        <dbReference type="ARBA" id="ARBA00022692"/>
    </source>
</evidence>
<dbReference type="InterPro" id="IPR039426">
    <property type="entry name" value="TonB-dep_rcpt-like"/>
</dbReference>
<feature type="domain" description="TonB-dependent receptor plug" evidence="12">
    <location>
        <begin position="122"/>
        <end position="222"/>
    </location>
</feature>
<dbReference type="PROSITE" id="PS51257">
    <property type="entry name" value="PROKAR_LIPOPROTEIN"/>
    <property type="match status" value="1"/>
</dbReference>
<evidence type="ECO:0000256" key="3">
    <source>
        <dbReference type="ARBA" id="ARBA00022452"/>
    </source>
</evidence>
<dbReference type="InterPro" id="IPR000531">
    <property type="entry name" value="Beta-barrel_TonB"/>
</dbReference>
<proteinExistence type="inferred from homology"/>
<dbReference type="InterPro" id="IPR023996">
    <property type="entry name" value="TonB-dep_OMP_SusC/RagA"/>
</dbReference>
<dbReference type="GO" id="GO:0009279">
    <property type="term" value="C:cell outer membrane"/>
    <property type="evidence" value="ECO:0007669"/>
    <property type="project" value="UniProtKB-SubCell"/>
</dbReference>
<feature type="chain" id="PRO_5006050565" evidence="10">
    <location>
        <begin position="25"/>
        <end position="1069"/>
    </location>
</feature>
<dbReference type="NCBIfam" id="TIGR04056">
    <property type="entry name" value="OMP_RagA_SusC"/>
    <property type="match status" value="1"/>
</dbReference>
<dbReference type="Gene3D" id="2.60.40.1120">
    <property type="entry name" value="Carboxypeptidase-like, regulatory domain"/>
    <property type="match status" value="1"/>
</dbReference>
<comment type="similarity">
    <text evidence="8 9">Belongs to the TonB-dependent receptor family.</text>
</comment>
<evidence type="ECO:0000259" key="12">
    <source>
        <dbReference type="Pfam" id="PF07715"/>
    </source>
</evidence>
<evidence type="ECO:0000256" key="10">
    <source>
        <dbReference type="SAM" id="SignalP"/>
    </source>
</evidence>
<evidence type="ECO:0000259" key="11">
    <source>
        <dbReference type="Pfam" id="PF00593"/>
    </source>
</evidence>
<keyword evidence="7 8" id="KW-0998">Cell outer membrane</keyword>
<dbReference type="SUPFAM" id="SSF56935">
    <property type="entry name" value="Porins"/>
    <property type="match status" value="1"/>
</dbReference>
<accession>A0A0P0M3L7</accession>
<dbReference type="Pfam" id="PF07715">
    <property type="entry name" value="Plug"/>
    <property type="match status" value="1"/>
</dbReference>
<reference evidence="13 14" key="2">
    <citation type="journal article" date="2016" name="Genome Biol. Evol.">
        <title>Extensive mobilome-driven genome diversification in mouse gut-associated Bacteroides vulgatus mpk.</title>
        <authorList>
            <person name="Lange A."/>
            <person name="Beier S."/>
            <person name="Steimle A."/>
            <person name="Autenrieth I.B."/>
            <person name="Huson D.H."/>
            <person name="Frick J.S."/>
        </authorList>
    </citation>
    <scope>NUCLEOTIDE SEQUENCE [LARGE SCALE GENOMIC DNA]</scope>
    <source>
        <strain evidence="14">mpk</strain>
    </source>
</reference>
<dbReference type="PATRIC" id="fig|821.40.peg.3246"/>
<reference evidence="14" key="1">
    <citation type="submission" date="2015-10" db="EMBL/GenBank/DDBJ databases">
        <title>Extensive mobilome-driven genome diversification in gut-associated Bacteroides vulgatus mpk.</title>
        <authorList>
            <person name="Beier S."/>
            <person name="Lange A."/>
            <person name="Huson D.H."/>
            <person name="Frick J.-S."/>
            <person name="Autenrieth I.B."/>
        </authorList>
    </citation>
    <scope>NUCLEOTIDE SEQUENCE [LARGE SCALE GENOMIC DNA]</scope>
    <source>
        <strain evidence="14">mpk</strain>
    </source>
</reference>
<evidence type="ECO:0000256" key="6">
    <source>
        <dbReference type="ARBA" id="ARBA00023136"/>
    </source>
</evidence>
<dbReference type="InterPro" id="IPR008969">
    <property type="entry name" value="CarboxyPept-like_regulatory"/>
</dbReference>
<evidence type="ECO:0000313" key="14">
    <source>
        <dbReference type="Proteomes" id="UP000061587"/>
    </source>
</evidence>
<protein>
    <submittedName>
        <fullName evidence="13">Outer membrane protein</fullName>
    </submittedName>
</protein>
<feature type="signal peptide" evidence="10">
    <location>
        <begin position="1"/>
        <end position="24"/>
    </location>
</feature>
<keyword evidence="10" id="KW-0732">Signal</keyword>
<feature type="domain" description="TonB-dependent receptor-like beta-barrel" evidence="11">
    <location>
        <begin position="457"/>
        <end position="1021"/>
    </location>
</feature>
<dbReference type="Gene3D" id="2.40.170.20">
    <property type="entry name" value="TonB-dependent receptor, beta-barrel domain"/>
    <property type="match status" value="1"/>
</dbReference>
<dbReference type="Gene3D" id="2.170.130.10">
    <property type="entry name" value="TonB-dependent receptor, plug domain"/>
    <property type="match status" value="1"/>
</dbReference>
<evidence type="ECO:0000256" key="8">
    <source>
        <dbReference type="PROSITE-ProRule" id="PRU01360"/>
    </source>
</evidence>
<keyword evidence="4 8" id="KW-0812">Transmembrane</keyword>
<keyword evidence="6 8" id="KW-0472">Membrane</keyword>
<evidence type="ECO:0000256" key="2">
    <source>
        <dbReference type="ARBA" id="ARBA00022448"/>
    </source>
</evidence>
<comment type="subcellular location">
    <subcellularLocation>
        <location evidence="1 8">Cell outer membrane</location>
        <topology evidence="1 8">Multi-pass membrane protein</topology>
    </subcellularLocation>
</comment>
<dbReference type="Pfam" id="PF13715">
    <property type="entry name" value="CarbopepD_reg_2"/>
    <property type="match status" value="1"/>
</dbReference>
<dbReference type="Proteomes" id="UP000061587">
    <property type="component" value="Chromosome"/>
</dbReference>
<dbReference type="AlphaFoldDB" id="A0A0P0M3L7"/>
<dbReference type="InterPro" id="IPR036942">
    <property type="entry name" value="Beta-barrel_TonB_sf"/>
</dbReference>
<name>A0A0P0M3L7_PHOVU</name>
<keyword evidence="2 8" id="KW-0813">Transport</keyword>
<sequence length="1069" mass="119987">MFMTKKYFIMLFVLLICACTGLWAQTERTIRGTVIDEQNEPLVGVAISVPGAQTGTVTDVNGKFVLTLKSGMKASAIKVSFVGMKTQTIPMSKLIKAATIVMEEDANVLGDVIVTGYQTVSKERATGSFGTVRSEQLQAKLNSDLKNVMEGQIAGVVLDKKGNISIRGISTLSAETDPLVVVDGYPTECSLSDLNPDNIENITVLKDGVAASIYGSRSANGVIVVTTKSGQKGKAKISYRGTFKFTPKPSLDYLHMASTSDYIDAELNLYDQNPSSSSYALSTKSTNQSEVAYLLTQHRAGLINKEQFNSSINKLRGNNFLDDMEKYMFRTAFTQTHNVGINGGTDTNRYNLAVNYTNNRSSYINTDDNRLLIDLKNEWTPYKFVTIGVAANINYSRSNTPRVGWQTLTDFTSYVKPYTRLKDDSGNLTDIRTVSYANQQIYNSVSGMKDISYNPITDAYEDYTTDQSFTARFNGFLRFTILEGLTAEVGGNWARGNRTYKSFSEVDSYRIRLAYNNSTSIETPSNRYIPDGDMIDETRYVNESWTVRTQVNFNREFGKHRVSALAGNEVRRLTYDNNQYASRLGYNSTAGSFTPVNIKDLKTGIYNSDMMIGNDLSGSLNYGSYSLRDNRFVSWYFNGSYEYDNRYLISGSVREDLTNFFGTDPKYRHKPMWSVGGTWKLSNESFFNVDWIDRLNVRASYGINGNISLNQGPYLILSAGSYNSTTGGISYGISSYPNNTLRWEKTKTTNIGLDVDVLKNRLGFSFDYYYKKSTDLLANDSMDPTTGASSMTKNVGAIENRGYELSLHGTPVKTKDFNWDIVYNFSYNKSEVLEYNVNRLYPTSWAWVQTINAAGYPMNSLFGYRFAGLDDKGQTQIYGADGSVKLASAAKVDDVYFQGTATPKFDMSLTNNFTYKNWNLSFMFIAKLGHKYRKDVFQGSNINNRHVGERWQKPGDEANTIYPVYKSWNMDMFYFPFCDVNMGNASYLKLRDVTLAYKFNEPLISKIGMSDARIYLQARNLFRITAKDCDIDPEAMEMNTSNGMAASTNSGYSILPLNPEFYIGVSFSF</sequence>
<dbReference type="InterPro" id="IPR012910">
    <property type="entry name" value="Plug_dom"/>
</dbReference>
<evidence type="ECO:0000256" key="9">
    <source>
        <dbReference type="RuleBase" id="RU003357"/>
    </source>
</evidence>
<dbReference type="Pfam" id="PF00593">
    <property type="entry name" value="TonB_dep_Rec_b-barrel"/>
    <property type="match status" value="1"/>
</dbReference>
<dbReference type="SUPFAM" id="SSF49464">
    <property type="entry name" value="Carboxypeptidase regulatory domain-like"/>
    <property type="match status" value="1"/>
</dbReference>
<dbReference type="EMBL" id="CP013020">
    <property type="protein sequence ID" value="ALK85286.1"/>
    <property type="molecule type" value="Genomic_DNA"/>
</dbReference>
<organism evidence="13 14">
    <name type="scientific">Phocaeicola vulgatus</name>
    <name type="common">Bacteroides vulgatus</name>
    <dbReference type="NCBI Taxonomy" id="821"/>
    <lineage>
        <taxon>Bacteria</taxon>
        <taxon>Pseudomonadati</taxon>
        <taxon>Bacteroidota</taxon>
        <taxon>Bacteroidia</taxon>
        <taxon>Bacteroidales</taxon>
        <taxon>Bacteroidaceae</taxon>
        <taxon>Phocaeicola</taxon>
    </lineage>
</organism>
<keyword evidence="5 9" id="KW-0798">TonB box</keyword>
<evidence type="ECO:0000256" key="1">
    <source>
        <dbReference type="ARBA" id="ARBA00004571"/>
    </source>
</evidence>
<dbReference type="NCBIfam" id="TIGR04057">
    <property type="entry name" value="SusC_RagA_signa"/>
    <property type="match status" value="1"/>
</dbReference>
<evidence type="ECO:0000256" key="5">
    <source>
        <dbReference type="ARBA" id="ARBA00023077"/>
    </source>
</evidence>
<evidence type="ECO:0000256" key="7">
    <source>
        <dbReference type="ARBA" id="ARBA00023237"/>
    </source>
</evidence>
<dbReference type="PROSITE" id="PS52016">
    <property type="entry name" value="TONB_DEPENDENT_REC_3"/>
    <property type="match status" value="1"/>
</dbReference>
<gene>
    <name evidence="13" type="ORF">BvMPK_2696</name>
</gene>
<dbReference type="InterPro" id="IPR037066">
    <property type="entry name" value="Plug_dom_sf"/>
</dbReference>
<keyword evidence="3 8" id="KW-1134">Transmembrane beta strand</keyword>
<evidence type="ECO:0000313" key="13">
    <source>
        <dbReference type="EMBL" id="ALK85286.1"/>
    </source>
</evidence>